<accession>A0AAN2C7N1</accession>
<feature type="region of interest" description="Disordered" evidence="1">
    <location>
        <begin position="39"/>
        <end position="60"/>
    </location>
</feature>
<proteinExistence type="predicted"/>
<name>A0AAN2C7N1_UNVUL</name>
<evidence type="ECO:0000256" key="1">
    <source>
        <dbReference type="SAM" id="MobiDB-lite"/>
    </source>
</evidence>
<evidence type="ECO:0000313" key="2">
    <source>
        <dbReference type="EMBL" id="BDE05010.1"/>
    </source>
</evidence>
<gene>
    <name evidence="2" type="ORF">WPS_02860</name>
</gene>
<dbReference type="KEGG" id="vab:WPS_02860"/>
<reference evidence="2 3" key="1">
    <citation type="journal article" date="2022" name="ISME Commun">
        <title>Vulcanimicrobium alpinus gen. nov. sp. nov., the first cultivated representative of the candidate phylum 'Eremiobacterota', is a metabolically versatile aerobic anoxygenic phototroph.</title>
        <authorList>
            <person name="Yabe S."/>
            <person name="Muto K."/>
            <person name="Abe K."/>
            <person name="Yokota A."/>
            <person name="Staudigel H."/>
            <person name="Tebo B.M."/>
        </authorList>
    </citation>
    <scope>NUCLEOTIDE SEQUENCE [LARGE SCALE GENOMIC DNA]</scope>
    <source>
        <strain evidence="2 3">WC8-2</strain>
    </source>
</reference>
<protein>
    <submittedName>
        <fullName evidence="2">Uncharacterized protein</fullName>
    </submittedName>
</protein>
<organism evidence="2 3">
    <name type="scientific">Vulcanimicrobium alpinum</name>
    <dbReference type="NCBI Taxonomy" id="3016050"/>
    <lineage>
        <taxon>Bacteria</taxon>
        <taxon>Bacillati</taxon>
        <taxon>Vulcanimicrobiota</taxon>
        <taxon>Vulcanimicrobiia</taxon>
        <taxon>Vulcanimicrobiales</taxon>
        <taxon>Vulcanimicrobiaceae</taxon>
        <taxon>Vulcanimicrobium</taxon>
    </lineage>
</organism>
<evidence type="ECO:0000313" key="3">
    <source>
        <dbReference type="Proteomes" id="UP001317532"/>
    </source>
</evidence>
<feature type="compositionally biased region" description="Low complexity" evidence="1">
    <location>
        <begin position="39"/>
        <end position="49"/>
    </location>
</feature>
<keyword evidence="3" id="KW-1185">Reference proteome</keyword>
<dbReference type="EMBL" id="AP025523">
    <property type="protein sequence ID" value="BDE05010.1"/>
    <property type="molecule type" value="Genomic_DNA"/>
</dbReference>
<sequence>MIPTSSAAEHLADLDARFEAHAEALRAHAGRLRDALARAAGAPAAATDPLETEPLSHSDS</sequence>
<dbReference type="Proteomes" id="UP001317532">
    <property type="component" value="Chromosome"/>
</dbReference>
<dbReference type="AlphaFoldDB" id="A0AAN2C7N1"/>
<dbReference type="RefSeq" id="WP_317996082.1">
    <property type="nucleotide sequence ID" value="NZ_AP025523.1"/>
</dbReference>